<feature type="active site" evidence="13">
    <location>
        <position position="326"/>
    </location>
</feature>
<dbReference type="GO" id="GO:0046872">
    <property type="term" value="F:metal ion binding"/>
    <property type="evidence" value="ECO:0007669"/>
    <property type="project" value="UniProtKB-KW"/>
</dbReference>
<evidence type="ECO:0000256" key="4">
    <source>
        <dbReference type="ARBA" id="ARBA00022723"/>
    </source>
</evidence>
<dbReference type="GO" id="GO:0009252">
    <property type="term" value="P:peptidoglycan biosynthetic process"/>
    <property type="evidence" value="ECO:0007669"/>
    <property type="project" value="UniProtKB-UniRule"/>
</dbReference>
<evidence type="ECO:0000256" key="8">
    <source>
        <dbReference type="ARBA" id="ARBA00022960"/>
    </source>
</evidence>
<evidence type="ECO:0000256" key="1">
    <source>
        <dbReference type="ARBA" id="ARBA00001936"/>
    </source>
</evidence>
<evidence type="ECO:0000256" key="7">
    <source>
        <dbReference type="ARBA" id="ARBA00022842"/>
    </source>
</evidence>
<sequence length="360" mass="39864">MNLAVIFGGKSTEHEVSRLSAVNVLKALEGDQYEVFVIGITKEGRWYITKAPYEAIADGSWEKDPSNRQVVIPHDPVVHGILVFDQEDRAMAIRIDCVIPVLHGAHGEDGDIQGLLELAEIPYVGSGVAATANSMDKSITKVLAAQTGVRQAKHCVLRLKEYREDPEGVVMDAFTAHNGHFPLFVKPSSAGSSVGASKAKNLDQLREAVAEAFKYDKKVLVEEAIVGREIECAVIGNNDPKASRVGEILSAGEFYTYDAKYKNPESKTRVVEDLPDETINKVRQYAIAIYKALDCRGLSRVDFFYSNEGEIVFNEINSLPGFTNISMYPMLWEDMGISQPQLLDSLIKLAMEEHSDWVRK</sequence>
<evidence type="ECO:0000256" key="13">
    <source>
        <dbReference type="PIRSR" id="PIRSR039102-1"/>
    </source>
</evidence>
<feature type="active site" evidence="13">
    <location>
        <position position="13"/>
    </location>
</feature>
<dbReference type="EMBL" id="VUNB01000003">
    <property type="protein sequence ID" value="MST68805.1"/>
    <property type="molecule type" value="Genomic_DNA"/>
</dbReference>
<feature type="domain" description="ATP-grasp" evidence="17">
    <location>
        <begin position="141"/>
        <end position="348"/>
    </location>
</feature>
<dbReference type="HAMAP" id="MF_00047">
    <property type="entry name" value="Dala_Dala_lig"/>
    <property type="match status" value="1"/>
</dbReference>
<dbReference type="NCBIfam" id="NF002528">
    <property type="entry name" value="PRK01966.1-4"/>
    <property type="match status" value="1"/>
</dbReference>
<dbReference type="Pfam" id="PF07478">
    <property type="entry name" value="Dala_Dala_lig_C"/>
    <property type="match status" value="1"/>
</dbReference>
<dbReference type="GO" id="GO:0005829">
    <property type="term" value="C:cytosol"/>
    <property type="evidence" value="ECO:0007669"/>
    <property type="project" value="TreeGrafter"/>
</dbReference>
<dbReference type="PIRSF" id="PIRSF039102">
    <property type="entry name" value="Ddl/VanB"/>
    <property type="match status" value="1"/>
</dbReference>
<comment type="cofactor">
    <cofactor evidence="1">
        <name>Mn(2+)</name>
        <dbReference type="ChEBI" id="CHEBI:29035"/>
    </cofactor>
</comment>
<keyword evidence="12" id="KW-0963">Cytoplasm</keyword>
<dbReference type="PROSITE" id="PS00843">
    <property type="entry name" value="DALA_DALA_LIGASE_1"/>
    <property type="match status" value="1"/>
</dbReference>
<name>A0A6A8M640_9FIRM</name>
<feature type="binding site" evidence="14">
    <location>
        <begin position="192"/>
        <end position="193"/>
    </location>
    <ligand>
        <name>ATP</name>
        <dbReference type="ChEBI" id="CHEBI:30616"/>
    </ligand>
</feature>
<evidence type="ECO:0000256" key="9">
    <source>
        <dbReference type="ARBA" id="ARBA00022984"/>
    </source>
</evidence>
<feature type="binding site" evidence="14">
    <location>
        <begin position="314"/>
        <end position="315"/>
    </location>
    <ligand>
        <name>ATP</name>
        <dbReference type="ChEBI" id="CHEBI:30616"/>
    </ligand>
</feature>
<dbReference type="Pfam" id="PF01820">
    <property type="entry name" value="Dala_Dala_lig_N"/>
    <property type="match status" value="1"/>
</dbReference>
<dbReference type="Gene3D" id="3.40.50.20">
    <property type="match status" value="1"/>
</dbReference>
<dbReference type="PANTHER" id="PTHR23132:SF25">
    <property type="entry name" value="D-ALANINE--D-ALANINE LIGASE A"/>
    <property type="match status" value="1"/>
</dbReference>
<comment type="pathway">
    <text evidence="12">Cell wall biogenesis; peptidoglycan biosynthesis.</text>
</comment>
<evidence type="ECO:0000313" key="18">
    <source>
        <dbReference type="EMBL" id="MST68805.1"/>
    </source>
</evidence>
<keyword evidence="10 15" id="KW-0464">Manganese</keyword>
<keyword evidence="6 16" id="KW-0067">ATP-binding</keyword>
<comment type="caution">
    <text evidence="18">The sequence shown here is derived from an EMBL/GenBank/DDBJ whole genome shotgun (WGS) entry which is preliminary data.</text>
</comment>
<feature type="binding site" evidence="14">
    <location>
        <begin position="222"/>
        <end position="229"/>
    </location>
    <ligand>
        <name>ATP</name>
        <dbReference type="ChEBI" id="CHEBI:30616"/>
    </ligand>
</feature>
<evidence type="ECO:0000256" key="2">
    <source>
        <dbReference type="ARBA" id="ARBA00010871"/>
    </source>
</evidence>
<evidence type="ECO:0000256" key="12">
    <source>
        <dbReference type="HAMAP-Rule" id="MF_00047"/>
    </source>
</evidence>
<dbReference type="InterPro" id="IPR000291">
    <property type="entry name" value="D-Ala_lig_Van_CS"/>
</dbReference>
<dbReference type="GO" id="GO:0071555">
    <property type="term" value="P:cell wall organization"/>
    <property type="evidence" value="ECO:0007669"/>
    <property type="project" value="UniProtKB-KW"/>
</dbReference>
<reference evidence="18" key="1">
    <citation type="submission" date="2019-09" db="EMBL/GenBank/DDBJ databases">
        <title>In-depth cultivation of the pig gut microbiome towards novel bacterial diversity and tailored functional studies.</title>
        <authorList>
            <person name="Wylensek D."/>
            <person name="Hitch T.C.A."/>
            <person name="Clavel T."/>
        </authorList>
    </citation>
    <scope>NUCLEOTIDE SEQUENCE</scope>
    <source>
        <strain evidence="18">RF-744-FAT-WT-3</strain>
    </source>
</reference>
<dbReference type="SUPFAM" id="SSF56059">
    <property type="entry name" value="Glutathione synthetase ATP-binding domain-like"/>
    <property type="match status" value="1"/>
</dbReference>
<keyword evidence="8 12" id="KW-0133">Cell shape</keyword>
<evidence type="ECO:0000256" key="10">
    <source>
        <dbReference type="ARBA" id="ARBA00023211"/>
    </source>
</evidence>
<evidence type="ECO:0000256" key="15">
    <source>
        <dbReference type="PIRSR" id="PIRSR039102-3"/>
    </source>
</evidence>
<proteinExistence type="inferred from homology"/>
<comment type="similarity">
    <text evidence="2 12">Belongs to the D-alanine--D-alanine ligase family.</text>
</comment>
<feature type="binding site" evidence="14">
    <location>
        <begin position="184"/>
        <end position="186"/>
    </location>
    <ligand>
        <name>ATP</name>
        <dbReference type="ChEBI" id="CHEBI:30616"/>
    </ligand>
</feature>
<dbReference type="RefSeq" id="WP_154572275.1">
    <property type="nucleotide sequence ID" value="NZ_VUNB01000003.1"/>
</dbReference>
<keyword evidence="4 15" id="KW-0479">Metal-binding</keyword>
<feature type="binding site" evidence="15">
    <location>
        <position position="315"/>
    </location>
    <ligand>
        <name>Mg(2+)</name>
        <dbReference type="ChEBI" id="CHEBI:18420"/>
        <label>2</label>
    </ligand>
</feature>
<dbReference type="InterPro" id="IPR005905">
    <property type="entry name" value="D_ala_D_ala"/>
</dbReference>
<evidence type="ECO:0000256" key="3">
    <source>
        <dbReference type="ARBA" id="ARBA00022598"/>
    </source>
</evidence>
<dbReference type="FunFam" id="3.30.470.20:FF:000008">
    <property type="entry name" value="D-alanine--D-alanine ligase"/>
    <property type="match status" value="1"/>
</dbReference>
<keyword evidence="3 12" id="KW-0436">Ligase</keyword>
<keyword evidence="9 12" id="KW-0573">Peptidoglycan synthesis</keyword>
<evidence type="ECO:0000256" key="5">
    <source>
        <dbReference type="ARBA" id="ARBA00022741"/>
    </source>
</evidence>
<dbReference type="InterPro" id="IPR013815">
    <property type="entry name" value="ATP_grasp_subdomain_1"/>
</dbReference>
<dbReference type="GO" id="GO:0005524">
    <property type="term" value="F:ATP binding"/>
    <property type="evidence" value="ECO:0007669"/>
    <property type="project" value="UniProtKB-UniRule"/>
</dbReference>
<dbReference type="PANTHER" id="PTHR23132">
    <property type="entry name" value="D-ALANINE--D-ALANINE LIGASE"/>
    <property type="match status" value="1"/>
</dbReference>
<protein>
    <recommendedName>
        <fullName evidence="12">D-alanine--D-alanine ligase</fullName>
        <ecNumber evidence="12">6.3.2.4</ecNumber>
    </recommendedName>
    <alternativeName>
        <fullName evidence="12">D-Ala-D-Ala ligase</fullName>
    </alternativeName>
    <alternativeName>
        <fullName evidence="12">D-alanylalanine synthetase</fullName>
    </alternativeName>
</protein>
<accession>A0A6A8M640</accession>
<keyword evidence="7 15" id="KW-0460">Magnesium</keyword>
<feature type="binding site" evidence="15">
    <location>
        <position position="317"/>
    </location>
    <ligand>
        <name>Mg(2+)</name>
        <dbReference type="ChEBI" id="CHEBI:18420"/>
        <label>2</label>
    </ligand>
</feature>
<dbReference type="InterPro" id="IPR016185">
    <property type="entry name" value="PreATP-grasp_dom_sf"/>
</dbReference>
<comment type="catalytic activity">
    <reaction evidence="12">
        <text>2 D-alanine + ATP = D-alanyl-D-alanine + ADP + phosphate + H(+)</text>
        <dbReference type="Rhea" id="RHEA:11224"/>
        <dbReference type="ChEBI" id="CHEBI:15378"/>
        <dbReference type="ChEBI" id="CHEBI:30616"/>
        <dbReference type="ChEBI" id="CHEBI:43474"/>
        <dbReference type="ChEBI" id="CHEBI:57416"/>
        <dbReference type="ChEBI" id="CHEBI:57822"/>
        <dbReference type="ChEBI" id="CHEBI:456216"/>
        <dbReference type="EC" id="6.3.2.4"/>
    </reaction>
</comment>
<evidence type="ECO:0000256" key="11">
    <source>
        <dbReference type="ARBA" id="ARBA00023316"/>
    </source>
</evidence>
<dbReference type="NCBIfam" id="TIGR01205">
    <property type="entry name" value="D_ala_D_alaTIGR"/>
    <property type="match status" value="1"/>
</dbReference>
<dbReference type="PROSITE" id="PS00844">
    <property type="entry name" value="DALA_DALA_LIGASE_2"/>
    <property type="match status" value="1"/>
</dbReference>
<feature type="binding site" evidence="15">
    <location>
        <position position="302"/>
    </location>
    <ligand>
        <name>Mg(2+)</name>
        <dbReference type="ChEBI" id="CHEBI:18420"/>
        <label>1</label>
    </ligand>
</feature>
<organism evidence="18">
    <name type="scientific">Baileyella intestinalis</name>
    <dbReference type="NCBI Taxonomy" id="2606709"/>
    <lineage>
        <taxon>Bacteria</taxon>
        <taxon>Bacillati</taxon>
        <taxon>Bacillota</taxon>
        <taxon>Clostridia</taxon>
        <taxon>Peptostreptococcales</taxon>
        <taxon>Anaerovoracaceae</taxon>
        <taxon>Baileyella</taxon>
    </lineage>
</organism>
<dbReference type="AlphaFoldDB" id="A0A6A8M640"/>
<dbReference type="PROSITE" id="PS50975">
    <property type="entry name" value="ATP_GRASP"/>
    <property type="match status" value="1"/>
</dbReference>
<dbReference type="Gene3D" id="3.30.470.20">
    <property type="entry name" value="ATP-grasp fold, B domain"/>
    <property type="match status" value="1"/>
</dbReference>
<evidence type="ECO:0000259" key="17">
    <source>
        <dbReference type="PROSITE" id="PS50975"/>
    </source>
</evidence>
<evidence type="ECO:0000256" key="14">
    <source>
        <dbReference type="PIRSR" id="PIRSR039102-2"/>
    </source>
</evidence>
<feature type="active site" evidence="13">
    <location>
        <position position="192"/>
    </location>
</feature>
<keyword evidence="5 14" id="KW-0547">Nucleotide-binding</keyword>
<dbReference type="InterPro" id="IPR011127">
    <property type="entry name" value="Dala_Dala_lig_N"/>
</dbReference>
<evidence type="ECO:0000256" key="16">
    <source>
        <dbReference type="PROSITE-ProRule" id="PRU00409"/>
    </source>
</evidence>
<gene>
    <name evidence="12" type="primary">ddl</name>
    <name evidence="18" type="ORF">FYJ66_04265</name>
</gene>
<dbReference type="GO" id="GO:0008360">
    <property type="term" value="P:regulation of cell shape"/>
    <property type="evidence" value="ECO:0007669"/>
    <property type="project" value="UniProtKB-KW"/>
</dbReference>
<feature type="binding site" evidence="15">
    <location>
        <position position="315"/>
    </location>
    <ligand>
        <name>Mg(2+)</name>
        <dbReference type="ChEBI" id="CHEBI:18420"/>
        <label>1</label>
    </ligand>
</feature>
<comment type="function">
    <text evidence="12">Cell wall formation.</text>
</comment>
<dbReference type="SUPFAM" id="SSF52440">
    <property type="entry name" value="PreATP-grasp domain"/>
    <property type="match status" value="1"/>
</dbReference>
<dbReference type="InterPro" id="IPR011761">
    <property type="entry name" value="ATP-grasp"/>
</dbReference>
<feature type="binding site" evidence="14">
    <location>
        <position position="137"/>
    </location>
    <ligand>
        <name>ATP</name>
        <dbReference type="ChEBI" id="CHEBI:30616"/>
    </ligand>
</feature>
<dbReference type="InterPro" id="IPR011095">
    <property type="entry name" value="Dala_Dala_lig_C"/>
</dbReference>
<keyword evidence="11 12" id="KW-0961">Cell wall biogenesis/degradation</keyword>
<dbReference type="EC" id="6.3.2.4" evidence="12"/>
<dbReference type="GO" id="GO:0008716">
    <property type="term" value="F:D-alanine-D-alanine ligase activity"/>
    <property type="evidence" value="ECO:0007669"/>
    <property type="project" value="UniProtKB-UniRule"/>
</dbReference>
<comment type="subcellular location">
    <subcellularLocation>
        <location evidence="12">Cytoplasm</location>
    </subcellularLocation>
</comment>
<evidence type="ECO:0000256" key="6">
    <source>
        <dbReference type="ARBA" id="ARBA00022840"/>
    </source>
</evidence>
<dbReference type="Gene3D" id="3.30.1490.20">
    <property type="entry name" value="ATP-grasp fold, A domain"/>
    <property type="match status" value="1"/>
</dbReference>
<dbReference type="UniPathway" id="UPA00219"/>
<comment type="cofactor">
    <cofactor evidence="15">
        <name>Mg(2+)</name>
        <dbReference type="ChEBI" id="CHEBI:18420"/>
    </cofactor>
    <cofactor evidence="15">
        <name>Mn(2+)</name>
        <dbReference type="ChEBI" id="CHEBI:29035"/>
    </cofactor>
    <text evidence="15">Binds 2 magnesium or manganese ions per subunit.</text>
</comment>